<dbReference type="InterPro" id="IPR006311">
    <property type="entry name" value="TAT_signal"/>
</dbReference>
<sequence length="203" mass="22566" precursor="true">MDNTKPTRRNWLFSCAAVGLAANLLTADLVSADENEITADRLKILRSCESLTAALRYYGDQDKPFYQFTFHLGDFAAGADNNPFDRVTKLDRDAMLTFIDALAKDGFIAAARDISTKDIKPTVGYNLTLTAKKTGGAADFKRLGWQAIKGDGHVELYQALGWDLKMIERLESWQPALNGAAAKDMEFVLGRLSGLKREWQKKP</sequence>
<proteinExistence type="predicted"/>
<reference evidence="2 3" key="1">
    <citation type="submission" date="2019-02" db="EMBL/GenBank/DDBJ databases">
        <title>Deep-cultivation of Planctomycetes and their phenomic and genomic characterization uncovers novel biology.</title>
        <authorList>
            <person name="Wiegand S."/>
            <person name="Jogler M."/>
            <person name="Boedeker C."/>
            <person name="Pinto D."/>
            <person name="Vollmers J."/>
            <person name="Rivas-Marin E."/>
            <person name="Kohn T."/>
            <person name="Peeters S.H."/>
            <person name="Heuer A."/>
            <person name="Rast P."/>
            <person name="Oberbeckmann S."/>
            <person name="Bunk B."/>
            <person name="Jeske O."/>
            <person name="Meyerdierks A."/>
            <person name="Storesund J.E."/>
            <person name="Kallscheuer N."/>
            <person name="Luecker S."/>
            <person name="Lage O.M."/>
            <person name="Pohl T."/>
            <person name="Merkel B.J."/>
            <person name="Hornburger P."/>
            <person name="Mueller R.-W."/>
            <person name="Bruemmer F."/>
            <person name="Labrenz M."/>
            <person name="Spormann A.M."/>
            <person name="Op den Camp H."/>
            <person name="Overmann J."/>
            <person name="Amann R."/>
            <person name="Jetten M.S.M."/>
            <person name="Mascher T."/>
            <person name="Medema M.H."/>
            <person name="Devos D.P."/>
            <person name="Kaster A.-K."/>
            <person name="Ovreas L."/>
            <person name="Rohde M."/>
            <person name="Galperin M.Y."/>
            <person name="Jogler C."/>
        </authorList>
    </citation>
    <scope>NUCLEOTIDE SEQUENCE [LARGE SCALE GENOMIC DNA]</scope>
    <source>
        <strain evidence="2 3">ETA_A8</strain>
    </source>
</reference>
<evidence type="ECO:0000256" key="1">
    <source>
        <dbReference type="SAM" id="SignalP"/>
    </source>
</evidence>
<name>A0A517Y611_9BACT</name>
<dbReference type="PROSITE" id="PS51318">
    <property type="entry name" value="TAT"/>
    <property type="match status" value="1"/>
</dbReference>
<dbReference type="Proteomes" id="UP000315017">
    <property type="component" value="Chromosome"/>
</dbReference>
<keyword evidence="1" id="KW-0732">Signal</keyword>
<protein>
    <submittedName>
        <fullName evidence="2">Uncharacterized protein</fullName>
    </submittedName>
</protein>
<accession>A0A517Y611</accession>
<gene>
    <name evidence="2" type="ORF">ETAA8_07470</name>
</gene>
<organism evidence="2 3">
    <name type="scientific">Anatilimnocola aggregata</name>
    <dbReference type="NCBI Taxonomy" id="2528021"/>
    <lineage>
        <taxon>Bacteria</taxon>
        <taxon>Pseudomonadati</taxon>
        <taxon>Planctomycetota</taxon>
        <taxon>Planctomycetia</taxon>
        <taxon>Pirellulales</taxon>
        <taxon>Pirellulaceae</taxon>
        <taxon>Anatilimnocola</taxon>
    </lineage>
</organism>
<keyword evidence="3" id="KW-1185">Reference proteome</keyword>
<dbReference type="RefSeq" id="WP_145085026.1">
    <property type="nucleotide sequence ID" value="NZ_CP036274.1"/>
</dbReference>
<dbReference type="EMBL" id="CP036274">
    <property type="protein sequence ID" value="QDU25677.1"/>
    <property type="molecule type" value="Genomic_DNA"/>
</dbReference>
<evidence type="ECO:0000313" key="2">
    <source>
        <dbReference type="EMBL" id="QDU25677.1"/>
    </source>
</evidence>
<evidence type="ECO:0000313" key="3">
    <source>
        <dbReference type="Proteomes" id="UP000315017"/>
    </source>
</evidence>
<dbReference type="KEGG" id="aagg:ETAA8_07470"/>
<dbReference type="AlphaFoldDB" id="A0A517Y611"/>
<feature type="signal peptide" evidence="1">
    <location>
        <begin position="1"/>
        <end position="32"/>
    </location>
</feature>
<feature type="chain" id="PRO_5021992156" evidence="1">
    <location>
        <begin position="33"/>
        <end position="203"/>
    </location>
</feature>